<gene>
    <name evidence="6" type="ORF">PHYPO_G00237150</name>
</gene>
<comment type="caution">
    <text evidence="6">The sequence shown here is derived from an EMBL/GenBank/DDBJ whole genome shotgun (WGS) entry which is preliminary data.</text>
</comment>
<accession>A0A5N5NM11</accession>
<keyword evidence="7" id="KW-1185">Reference proteome</keyword>
<protein>
    <recommendedName>
        <fullName evidence="8">VWFC domain-containing protein</fullName>
    </recommendedName>
</protein>
<organism evidence="6 7">
    <name type="scientific">Pangasianodon hypophthalmus</name>
    <name type="common">Striped catfish</name>
    <name type="synonym">Helicophagus hypophthalmus</name>
    <dbReference type="NCBI Taxonomy" id="310915"/>
    <lineage>
        <taxon>Eukaryota</taxon>
        <taxon>Metazoa</taxon>
        <taxon>Chordata</taxon>
        <taxon>Craniata</taxon>
        <taxon>Vertebrata</taxon>
        <taxon>Euteleostomi</taxon>
        <taxon>Actinopterygii</taxon>
        <taxon>Neopterygii</taxon>
        <taxon>Teleostei</taxon>
        <taxon>Ostariophysi</taxon>
        <taxon>Siluriformes</taxon>
        <taxon>Pangasiidae</taxon>
        <taxon>Pangasianodon</taxon>
    </lineage>
</organism>
<feature type="chain" id="PRO_5024396839" description="VWFC domain-containing protein" evidence="5">
    <location>
        <begin position="24"/>
        <end position="119"/>
    </location>
</feature>
<evidence type="ECO:0000256" key="1">
    <source>
        <dbReference type="ARBA" id="ARBA00004613"/>
    </source>
</evidence>
<comment type="similarity">
    <text evidence="2">Belongs to the beta-microseminoprotein family.</text>
</comment>
<dbReference type="Pfam" id="PF05825">
    <property type="entry name" value="PSP94"/>
    <property type="match status" value="1"/>
</dbReference>
<dbReference type="EMBL" id="VFJC01000009">
    <property type="protein sequence ID" value="KAB5567813.1"/>
    <property type="molecule type" value="Genomic_DNA"/>
</dbReference>
<reference evidence="6 7" key="1">
    <citation type="submission" date="2019-06" db="EMBL/GenBank/DDBJ databases">
        <title>A chromosome-scale genome assembly of the striped catfish, Pangasianodon hypophthalmus.</title>
        <authorList>
            <person name="Wen M."/>
            <person name="Zahm M."/>
            <person name="Roques C."/>
            <person name="Cabau C."/>
            <person name="Klopp C."/>
            <person name="Donnadieu C."/>
            <person name="Jouanno E."/>
            <person name="Avarre J.-C."/>
            <person name="Campet M."/>
            <person name="Ha T.T.T."/>
            <person name="Dugue R."/>
            <person name="Lampietro C."/>
            <person name="Louis A."/>
            <person name="Herpin A."/>
            <person name="Echchiki A."/>
            <person name="Berthelot C."/>
            <person name="Parey E."/>
            <person name="Roest-Crollius H."/>
            <person name="Braasch I."/>
            <person name="Postlethwait J."/>
            <person name="Bobe J."/>
            <person name="Montfort J."/>
            <person name="Bouchez O."/>
            <person name="Begum T."/>
            <person name="Schartl M."/>
            <person name="Guiguen Y."/>
        </authorList>
    </citation>
    <scope>NUCLEOTIDE SEQUENCE [LARGE SCALE GENOMIC DNA]</scope>
    <source>
        <strain evidence="6 7">Indonesia</strain>
        <tissue evidence="6">Blood</tissue>
    </source>
</reference>
<dbReference type="Gene3D" id="2.60.40.1900">
    <property type="entry name" value="Beta-microseminoprotein (PSP94) domain"/>
    <property type="match status" value="1"/>
</dbReference>
<proteinExistence type="inferred from homology"/>
<keyword evidence="5" id="KW-0732">Signal</keyword>
<evidence type="ECO:0000256" key="4">
    <source>
        <dbReference type="ARBA" id="ARBA00023157"/>
    </source>
</evidence>
<comment type="subcellular location">
    <subcellularLocation>
        <location evidence="1">Secreted</location>
    </subcellularLocation>
</comment>
<dbReference type="AlphaFoldDB" id="A0A5N5NM11"/>
<keyword evidence="3" id="KW-0964">Secreted</keyword>
<evidence type="ECO:0000313" key="6">
    <source>
        <dbReference type="EMBL" id="KAB5567813.1"/>
    </source>
</evidence>
<evidence type="ECO:0008006" key="8">
    <source>
        <dbReference type="Google" id="ProtNLM"/>
    </source>
</evidence>
<dbReference type="Proteomes" id="UP000327468">
    <property type="component" value="Chromosome 8"/>
</dbReference>
<feature type="signal peptide" evidence="5">
    <location>
        <begin position="1"/>
        <end position="23"/>
    </location>
</feature>
<evidence type="ECO:0000313" key="7">
    <source>
        <dbReference type="Proteomes" id="UP000327468"/>
    </source>
</evidence>
<evidence type="ECO:0000256" key="5">
    <source>
        <dbReference type="SAM" id="SignalP"/>
    </source>
</evidence>
<dbReference type="InterPro" id="IPR008735">
    <property type="entry name" value="PSP94"/>
</dbReference>
<sequence>MALLKKTLVGGFVLFGIIPLIHACSLMDAGGKDQCQDYLDYSWHPHGSTWTNRCCVTCTCRPGYMVCCSEFQKSVSPGCTLQKDFKTCKYTVIKNDPSSQLRLNLLRQKFQNQGSQTVI</sequence>
<name>A0A5N5NM11_PANHP</name>
<evidence type="ECO:0000256" key="2">
    <source>
        <dbReference type="ARBA" id="ARBA00010352"/>
    </source>
</evidence>
<keyword evidence="4" id="KW-1015">Disulfide bond</keyword>
<dbReference type="GO" id="GO:0005576">
    <property type="term" value="C:extracellular region"/>
    <property type="evidence" value="ECO:0007669"/>
    <property type="project" value="UniProtKB-SubCell"/>
</dbReference>
<evidence type="ECO:0000256" key="3">
    <source>
        <dbReference type="ARBA" id="ARBA00022525"/>
    </source>
</evidence>